<dbReference type="Pfam" id="PF10300">
    <property type="entry name" value="Iml2-TPR_39"/>
    <property type="match status" value="1"/>
</dbReference>
<dbReference type="SUPFAM" id="SSF48452">
    <property type="entry name" value="TPR-like"/>
    <property type="match status" value="1"/>
</dbReference>
<keyword evidence="4" id="KW-1185">Reference proteome</keyword>
<feature type="region of interest" description="Disordered" evidence="2">
    <location>
        <begin position="1"/>
        <end position="60"/>
    </location>
</feature>
<evidence type="ECO:0000256" key="2">
    <source>
        <dbReference type="SAM" id="MobiDB-lite"/>
    </source>
</evidence>
<dbReference type="Gene3D" id="1.25.40.10">
    <property type="entry name" value="Tetratricopeptide repeat domain"/>
    <property type="match status" value="1"/>
</dbReference>
<proteinExistence type="predicted"/>
<dbReference type="GO" id="GO:0005741">
    <property type="term" value="C:mitochondrial outer membrane"/>
    <property type="evidence" value="ECO:0007669"/>
    <property type="project" value="TreeGrafter"/>
</dbReference>
<dbReference type="InterPro" id="IPR011990">
    <property type="entry name" value="TPR-like_helical_dom_sf"/>
</dbReference>
<dbReference type="HOGENOM" id="CLU_010086_2_1_1"/>
<evidence type="ECO:0000313" key="4">
    <source>
        <dbReference type="Proteomes" id="UP000054477"/>
    </source>
</evidence>
<feature type="region of interest" description="Disordered" evidence="2">
    <location>
        <begin position="251"/>
        <end position="270"/>
    </location>
</feature>
<sequence length="724" mass="80476">MLSLFGYGDDSSNPISPQSANSDNSFLSSPSLTSPSSTVSTTPTTPALDTPTHLGLKPKYSSPPLVKKTYRKSEALDDIKGVSYALELFLGSKMVEAEEYCHKSDENKERLYFATGYGLIQCVKGLMSYEDEDLLTAIGHTKRGNHIASLHRKKQAFLGSRLAGYVVSTLHPSSVVGFIASMTDVERHAELVYAESLYEKAMLGIVYSGDWLAFIKEALNMRTTIAIYNNLYAYLTHQDSLAAAAASSSTLADSASPTSPTSPTTTTTIDTSIDPHFRSGVYLGVGMCNIILSMMPGKLMTLVELFGYHGDRKLGLRLLERAGGWDCVDANGNGNPSISPQEEGIRRSICDMTLLLFHLVLSSFTFDGVDVKLAGRILDWNLRRYPNGVFFLFGAGRLALIRSQPHLAISYYTQAMHAQQQYRNLHYISYWEMAISYLALWDLSGSLGCWRVLEAEGNWSKAIYSYGMAICLLELAREDEEKKKEAARLMERVPELRQKIAGKSIPMEKFVARKARKFASQKQRLCLPALELAYLFLGIAHAPRGVIVRKMIPEVEAQLQALSEKMENEKKEGDVHADHKAESDNGYWDDWCLTKFLEGVCFRYVAFPDADAEVDDESSLIYKKEGSPAVVYDKEESAQRAVAAFKAVFECGPKIELDHHLVYHAHYELGRLLACMGDKDAAKEQFELVLSGKPLEVNASGRKGKYSMEGALHMRTHAAMDNLY</sequence>
<accession>A0A0C9WVR9</accession>
<name>A0A0C9WVR9_9AGAR</name>
<dbReference type="AlphaFoldDB" id="A0A0C9WVR9"/>
<dbReference type="GO" id="GO:0005829">
    <property type="term" value="C:cytosol"/>
    <property type="evidence" value="ECO:0007669"/>
    <property type="project" value="TreeGrafter"/>
</dbReference>
<feature type="compositionally biased region" description="Polar residues" evidence="2">
    <location>
        <begin position="10"/>
        <end position="24"/>
    </location>
</feature>
<evidence type="ECO:0008006" key="5">
    <source>
        <dbReference type="Google" id="ProtNLM"/>
    </source>
</evidence>
<protein>
    <recommendedName>
        <fullName evidence="5">Tetratricopeptide repeat protein 39B</fullName>
    </recommendedName>
</protein>
<organism evidence="3 4">
    <name type="scientific">Laccaria amethystina LaAM-08-1</name>
    <dbReference type="NCBI Taxonomy" id="1095629"/>
    <lineage>
        <taxon>Eukaryota</taxon>
        <taxon>Fungi</taxon>
        <taxon>Dikarya</taxon>
        <taxon>Basidiomycota</taxon>
        <taxon>Agaricomycotina</taxon>
        <taxon>Agaricomycetes</taxon>
        <taxon>Agaricomycetidae</taxon>
        <taxon>Agaricales</taxon>
        <taxon>Agaricineae</taxon>
        <taxon>Hydnangiaceae</taxon>
        <taxon>Laccaria</taxon>
    </lineage>
</organism>
<dbReference type="OrthoDB" id="43460at2759"/>
<dbReference type="EMBL" id="KN838578">
    <property type="protein sequence ID" value="KIK03650.1"/>
    <property type="molecule type" value="Genomic_DNA"/>
</dbReference>
<dbReference type="PANTHER" id="PTHR31859:SF1">
    <property type="entry name" value="TETRATRICOPEPTIDE REPEAT PROTEIN 39C"/>
    <property type="match status" value="1"/>
</dbReference>
<evidence type="ECO:0000256" key="1">
    <source>
        <dbReference type="SAM" id="Coils"/>
    </source>
</evidence>
<dbReference type="PANTHER" id="PTHR31859">
    <property type="entry name" value="TETRATRICOPEPTIDE REPEAT PROTEIN 39 FAMILY MEMBER"/>
    <property type="match status" value="1"/>
</dbReference>
<feature type="coiled-coil region" evidence="1">
    <location>
        <begin position="472"/>
        <end position="499"/>
    </location>
</feature>
<gene>
    <name evidence="3" type="ORF">K443DRAFT_676641</name>
</gene>
<keyword evidence="1" id="KW-0175">Coiled coil</keyword>
<dbReference type="Proteomes" id="UP000054477">
    <property type="component" value="Unassembled WGS sequence"/>
</dbReference>
<reference evidence="4" key="2">
    <citation type="submission" date="2015-01" db="EMBL/GenBank/DDBJ databases">
        <title>Evolutionary Origins and Diversification of the Mycorrhizal Mutualists.</title>
        <authorList>
            <consortium name="DOE Joint Genome Institute"/>
            <consortium name="Mycorrhizal Genomics Consortium"/>
            <person name="Kohler A."/>
            <person name="Kuo A."/>
            <person name="Nagy L.G."/>
            <person name="Floudas D."/>
            <person name="Copeland A."/>
            <person name="Barry K.W."/>
            <person name="Cichocki N."/>
            <person name="Veneault-Fourrey C."/>
            <person name="LaButti K."/>
            <person name="Lindquist E.A."/>
            <person name="Lipzen A."/>
            <person name="Lundell T."/>
            <person name="Morin E."/>
            <person name="Murat C."/>
            <person name="Riley R."/>
            <person name="Ohm R."/>
            <person name="Sun H."/>
            <person name="Tunlid A."/>
            <person name="Henrissat B."/>
            <person name="Grigoriev I.V."/>
            <person name="Hibbett D.S."/>
            <person name="Martin F."/>
        </authorList>
    </citation>
    <scope>NUCLEOTIDE SEQUENCE [LARGE SCALE GENOMIC DNA]</scope>
    <source>
        <strain evidence="4">LaAM-08-1</strain>
    </source>
</reference>
<evidence type="ECO:0000313" key="3">
    <source>
        <dbReference type="EMBL" id="KIK03650.1"/>
    </source>
</evidence>
<feature type="compositionally biased region" description="Low complexity" evidence="2">
    <location>
        <begin position="25"/>
        <end position="52"/>
    </location>
</feature>
<reference evidence="3 4" key="1">
    <citation type="submission" date="2014-04" db="EMBL/GenBank/DDBJ databases">
        <authorList>
            <consortium name="DOE Joint Genome Institute"/>
            <person name="Kuo A."/>
            <person name="Kohler A."/>
            <person name="Nagy L.G."/>
            <person name="Floudas D."/>
            <person name="Copeland A."/>
            <person name="Barry K.W."/>
            <person name="Cichocki N."/>
            <person name="Veneault-Fourrey C."/>
            <person name="LaButti K."/>
            <person name="Lindquist E.A."/>
            <person name="Lipzen A."/>
            <person name="Lundell T."/>
            <person name="Morin E."/>
            <person name="Murat C."/>
            <person name="Sun H."/>
            <person name="Tunlid A."/>
            <person name="Henrissat B."/>
            <person name="Grigoriev I.V."/>
            <person name="Hibbett D.S."/>
            <person name="Martin F."/>
            <person name="Nordberg H.P."/>
            <person name="Cantor M.N."/>
            <person name="Hua S.X."/>
        </authorList>
    </citation>
    <scope>NUCLEOTIDE SEQUENCE [LARGE SCALE GENOMIC DNA]</scope>
    <source>
        <strain evidence="3 4">LaAM-08-1</strain>
    </source>
</reference>
<dbReference type="GO" id="GO:0005634">
    <property type="term" value="C:nucleus"/>
    <property type="evidence" value="ECO:0007669"/>
    <property type="project" value="TreeGrafter"/>
</dbReference>
<dbReference type="InterPro" id="IPR019412">
    <property type="entry name" value="IML2/TPR_39"/>
</dbReference>